<dbReference type="GO" id="GO:0005739">
    <property type="term" value="C:mitochondrion"/>
    <property type="evidence" value="ECO:0007669"/>
    <property type="project" value="UniProtKB-SubCell"/>
</dbReference>
<reference evidence="5 6" key="1">
    <citation type="submission" date="2024-01" db="EMBL/GenBank/DDBJ databases">
        <authorList>
            <person name="Alioto T."/>
            <person name="Alioto T."/>
            <person name="Gomez Garrido J."/>
        </authorList>
    </citation>
    <scope>NUCLEOTIDE SEQUENCE [LARGE SCALE GENOMIC DNA]</scope>
</reference>
<gene>
    <name evidence="5" type="ORF">FSCOSCO3_A032804</name>
</gene>
<evidence type="ECO:0000256" key="2">
    <source>
        <dbReference type="ARBA" id="ARBA00023157"/>
    </source>
</evidence>
<dbReference type="Pfam" id="PF08583">
    <property type="entry name" value="Cmc1"/>
    <property type="match status" value="1"/>
</dbReference>
<keyword evidence="6" id="KW-1185">Reference proteome</keyword>
<accession>A0AAV1N5Z3</accession>
<protein>
    <recommendedName>
        <fullName evidence="3">COX assembly mitochondrial protein</fullName>
    </recommendedName>
</protein>
<feature type="region of interest" description="Disordered" evidence="4">
    <location>
        <begin position="85"/>
        <end position="109"/>
    </location>
</feature>
<evidence type="ECO:0000256" key="1">
    <source>
        <dbReference type="ARBA" id="ARBA00007347"/>
    </source>
</evidence>
<evidence type="ECO:0000313" key="6">
    <source>
        <dbReference type="Proteomes" id="UP001314229"/>
    </source>
</evidence>
<comment type="similarity">
    <text evidence="1 3">Belongs to the CMC family.</text>
</comment>
<keyword evidence="2" id="KW-1015">Disulfide bond</keyword>
<evidence type="ECO:0000256" key="4">
    <source>
        <dbReference type="SAM" id="MobiDB-lite"/>
    </source>
</evidence>
<name>A0AAV1N5Z3_SCOSC</name>
<sequence>MHPDLSPHLHTDECNELITHLRQCHTEVRRSLKCHIAVCFMCTDRQYSINLVYSSHTQHNVMRFFGTCNDMDRAMRQCLKKERLEKRERSKQHAIEMKKRLKEGPKEQI</sequence>
<evidence type="ECO:0000313" key="5">
    <source>
        <dbReference type="EMBL" id="CAK6954945.1"/>
    </source>
</evidence>
<keyword evidence="3" id="KW-0496">Mitochondrion</keyword>
<dbReference type="AlphaFoldDB" id="A0AAV1N5Z3"/>
<dbReference type="EMBL" id="CAWUFR010000019">
    <property type="protein sequence ID" value="CAK6954945.1"/>
    <property type="molecule type" value="Genomic_DNA"/>
</dbReference>
<comment type="subcellular location">
    <subcellularLocation>
        <location evidence="3">Mitochondrion</location>
    </subcellularLocation>
</comment>
<organism evidence="5 6">
    <name type="scientific">Scomber scombrus</name>
    <name type="common">Atlantic mackerel</name>
    <name type="synonym">Scomber vernalis</name>
    <dbReference type="NCBI Taxonomy" id="13677"/>
    <lineage>
        <taxon>Eukaryota</taxon>
        <taxon>Metazoa</taxon>
        <taxon>Chordata</taxon>
        <taxon>Craniata</taxon>
        <taxon>Vertebrata</taxon>
        <taxon>Euteleostomi</taxon>
        <taxon>Actinopterygii</taxon>
        <taxon>Neopterygii</taxon>
        <taxon>Teleostei</taxon>
        <taxon>Neoteleostei</taxon>
        <taxon>Acanthomorphata</taxon>
        <taxon>Pelagiaria</taxon>
        <taxon>Scombriformes</taxon>
        <taxon>Scombridae</taxon>
        <taxon>Scomber</taxon>
    </lineage>
</organism>
<dbReference type="Proteomes" id="UP001314229">
    <property type="component" value="Unassembled WGS sequence"/>
</dbReference>
<evidence type="ECO:0000256" key="3">
    <source>
        <dbReference type="RuleBase" id="RU364104"/>
    </source>
</evidence>
<dbReference type="InterPro" id="IPR013892">
    <property type="entry name" value="Cyt_c_biogenesis_Cmc1-like"/>
</dbReference>
<proteinExistence type="inferred from homology"/>
<comment type="caution">
    <text evidence="5">The sequence shown here is derived from an EMBL/GenBank/DDBJ whole genome shotgun (WGS) entry which is preliminary data.</text>
</comment>